<keyword evidence="1" id="KW-0479">Metal-binding</keyword>
<dbReference type="Proteomes" id="UP000596742">
    <property type="component" value="Unassembled WGS sequence"/>
</dbReference>
<evidence type="ECO:0000313" key="4">
    <source>
        <dbReference type="EMBL" id="VDI16463.1"/>
    </source>
</evidence>
<reference evidence="4" key="1">
    <citation type="submission" date="2018-11" db="EMBL/GenBank/DDBJ databases">
        <authorList>
            <person name="Alioto T."/>
            <person name="Alioto T."/>
        </authorList>
    </citation>
    <scope>NUCLEOTIDE SEQUENCE</scope>
</reference>
<evidence type="ECO:0000256" key="1">
    <source>
        <dbReference type="PROSITE-ProRule" id="PRU00042"/>
    </source>
</evidence>
<dbReference type="PROSITE" id="PS50157">
    <property type="entry name" value="ZINC_FINGER_C2H2_2"/>
    <property type="match status" value="1"/>
</dbReference>
<feature type="compositionally biased region" description="Polar residues" evidence="2">
    <location>
        <begin position="236"/>
        <end position="248"/>
    </location>
</feature>
<keyword evidence="5" id="KW-1185">Reference proteome</keyword>
<dbReference type="Pfam" id="PF23101">
    <property type="entry name" value="Zf-C2H2_ZNF451_1st"/>
    <property type="match status" value="1"/>
</dbReference>
<name>A0A8B6D994_MYTGA</name>
<sequence>MDRNRMNLDSSVGASPQRTGLLGSIDAVFEQNRQEDERRKSKLRDQREAELAHSSYLKYNASSVQELQDAKCVVQQWANKHSSKRMNNLTKVVADKRSPLNRPIIKTTNSRFGTLLYSTQNNGTNSITKPNLNDKRSPLKRKKEFIPEFSDDDEDILMMSLSDSGFPCVDLKTPDRMDISPARKGMKINTLGSQLETKRRCFEPCFKVDQQSKNSKPSCTTSSAADFIPLNINNSALGEEGQNVNSGKNSEEKENDLMSVQPNRSNVSVVEISDEENSVLHISDHDLSSTDNSNDASNTIVQSVRPKDSSFVRCPVLNCNGIFDSRELFDRHMNNFEHSPTDPWGEHSENKDISSDIVMCPECGKVFKQKEACEQHIKDKKHVYPLTPLPVHGYLCRSCLMLFPTDEECVSHITALKHNSTAFPFSDDMKGLFTRLRGIPVSKKFVEDYYKKCMSADFHIVCCDCEIPINGHRELQQHLDETRLRHSFMALTEMTLMDIFTGYLYTHKCSTCHAAVENPKINGGFHSCNKEIAGKIITDGCNSFKALVLGHCVRLEQDNITEVKIKISEASNKEVREETMELDLQNVGTSMTKLQKCEKILHSNQVAYSSVNPGPSNDLSYLCEKPGPSNHSKSFKRKSDDKFTNQSKNNEIEDESQSNKPSKRKQKKKYSGETETSFRMDVALSDYSSITDPAYLKTMANIIFLDLDNWRGFFPKLPNRLPERFFVWAFYGGNTHWNEPYRCGAYEYQVRENRFYLHDRCGTRKDAADFAICLTVGQMDMVLPPTVHFTILSGDKGFMEIERQMKGSKRKAVVIDPHEAMKMSSHVLYTMLVSVGQT</sequence>
<feature type="region of interest" description="Disordered" evidence="2">
    <location>
        <begin position="619"/>
        <end position="672"/>
    </location>
</feature>
<evidence type="ECO:0000313" key="5">
    <source>
        <dbReference type="Proteomes" id="UP000596742"/>
    </source>
</evidence>
<keyword evidence="1" id="KW-0863">Zinc-finger</keyword>
<dbReference type="SMART" id="SM00355">
    <property type="entry name" value="ZnF_C2H2"/>
    <property type="match status" value="4"/>
</dbReference>
<proteinExistence type="predicted"/>
<protein>
    <recommendedName>
        <fullName evidence="3">C2H2-type domain-containing protein</fullName>
    </recommendedName>
</protein>
<feature type="region of interest" description="Disordered" evidence="2">
    <location>
        <begin position="236"/>
        <end position="258"/>
    </location>
</feature>
<feature type="domain" description="C2H2-type" evidence="3">
    <location>
        <begin position="358"/>
        <end position="382"/>
    </location>
</feature>
<dbReference type="EMBL" id="UYJE01003088">
    <property type="protein sequence ID" value="VDI16463.1"/>
    <property type="molecule type" value="Genomic_DNA"/>
</dbReference>
<dbReference type="AlphaFoldDB" id="A0A8B6D994"/>
<dbReference type="OrthoDB" id="6091938at2759"/>
<dbReference type="InterPro" id="IPR013087">
    <property type="entry name" value="Znf_C2H2_type"/>
</dbReference>
<dbReference type="InterPro" id="IPR041192">
    <property type="entry name" value="PIN_11"/>
</dbReference>
<keyword evidence="1" id="KW-0862">Zinc</keyword>
<organism evidence="4 5">
    <name type="scientific">Mytilus galloprovincialis</name>
    <name type="common">Mediterranean mussel</name>
    <dbReference type="NCBI Taxonomy" id="29158"/>
    <lineage>
        <taxon>Eukaryota</taxon>
        <taxon>Metazoa</taxon>
        <taxon>Spiralia</taxon>
        <taxon>Lophotrochozoa</taxon>
        <taxon>Mollusca</taxon>
        <taxon>Bivalvia</taxon>
        <taxon>Autobranchia</taxon>
        <taxon>Pteriomorphia</taxon>
        <taxon>Mytilida</taxon>
        <taxon>Mytiloidea</taxon>
        <taxon>Mytilidae</taxon>
        <taxon>Mytilinae</taxon>
        <taxon>Mytilus</taxon>
    </lineage>
</organism>
<accession>A0A8B6D994</accession>
<dbReference type="Pfam" id="PF18479">
    <property type="entry name" value="PIN_11"/>
    <property type="match status" value="1"/>
</dbReference>
<evidence type="ECO:0000256" key="2">
    <source>
        <dbReference type="SAM" id="MobiDB-lite"/>
    </source>
</evidence>
<gene>
    <name evidence="4" type="ORF">MGAL_10B053729</name>
</gene>
<dbReference type="PROSITE" id="PS00028">
    <property type="entry name" value="ZINC_FINGER_C2H2_1"/>
    <property type="match status" value="2"/>
</dbReference>
<dbReference type="InterPro" id="IPR058949">
    <property type="entry name" value="Zf-C2H2_ZNF451_1st"/>
</dbReference>
<evidence type="ECO:0000259" key="3">
    <source>
        <dbReference type="PROSITE" id="PS50157"/>
    </source>
</evidence>
<comment type="caution">
    <text evidence="4">The sequence shown here is derived from an EMBL/GenBank/DDBJ whole genome shotgun (WGS) entry which is preliminary data.</text>
</comment>
<dbReference type="GO" id="GO:0008270">
    <property type="term" value="F:zinc ion binding"/>
    <property type="evidence" value="ECO:0007669"/>
    <property type="project" value="UniProtKB-KW"/>
</dbReference>